<accession>A0ABW5WVG6</accession>
<evidence type="ECO:0000256" key="1">
    <source>
        <dbReference type="SAM" id="Phobius"/>
    </source>
</evidence>
<comment type="caution">
    <text evidence="2">The sequence shown here is derived from an EMBL/GenBank/DDBJ whole genome shotgun (WGS) entry which is preliminary data.</text>
</comment>
<keyword evidence="3" id="KW-1185">Reference proteome</keyword>
<gene>
    <name evidence="2" type="ORF">ACFSX4_05825</name>
</gene>
<evidence type="ECO:0000313" key="3">
    <source>
        <dbReference type="Proteomes" id="UP001597519"/>
    </source>
</evidence>
<reference evidence="3" key="1">
    <citation type="journal article" date="2019" name="Int. J. Syst. Evol. Microbiol.">
        <title>The Global Catalogue of Microorganisms (GCM) 10K type strain sequencing project: providing services to taxonomists for standard genome sequencing and annotation.</title>
        <authorList>
            <consortium name="The Broad Institute Genomics Platform"/>
            <consortium name="The Broad Institute Genome Sequencing Center for Infectious Disease"/>
            <person name="Wu L."/>
            <person name="Ma J."/>
        </authorList>
    </citation>
    <scope>NUCLEOTIDE SEQUENCE [LARGE SCALE GENOMIC DNA]</scope>
    <source>
        <strain evidence="3">KCTC 33575</strain>
    </source>
</reference>
<dbReference type="Proteomes" id="UP001597519">
    <property type="component" value="Unassembled WGS sequence"/>
</dbReference>
<keyword evidence="1" id="KW-0472">Membrane</keyword>
<evidence type="ECO:0008006" key="4">
    <source>
        <dbReference type="Google" id="ProtNLM"/>
    </source>
</evidence>
<evidence type="ECO:0000313" key="2">
    <source>
        <dbReference type="EMBL" id="MFD2829982.1"/>
    </source>
</evidence>
<feature type="transmembrane region" description="Helical" evidence="1">
    <location>
        <begin position="40"/>
        <end position="60"/>
    </location>
</feature>
<dbReference type="EMBL" id="JBHUOQ010000001">
    <property type="protein sequence ID" value="MFD2829982.1"/>
    <property type="molecule type" value="Genomic_DNA"/>
</dbReference>
<dbReference type="RefSeq" id="WP_377772478.1">
    <property type="nucleotide sequence ID" value="NZ_JBHUOQ010000001.1"/>
</dbReference>
<organism evidence="2 3">
    <name type="scientific">Corticicoccus populi</name>
    <dbReference type="NCBI Taxonomy" id="1812821"/>
    <lineage>
        <taxon>Bacteria</taxon>
        <taxon>Bacillati</taxon>
        <taxon>Bacillota</taxon>
        <taxon>Bacilli</taxon>
        <taxon>Bacillales</taxon>
        <taxon>Staphylococcaceae</taxon>
        <taxon>Corticicoccus</taxon>
    </lineage>
</organism>
<protein>
    <recommendedName>
        <fullName evidence="4">PH domain-containing protein</fullName>
    </recommendedName>
</protein>
<feature type="transmembrane region" description="Helical" evidence="1">
    <location>
        <begin position="12"/>
        <end position="34"/>
    </location>
</feature>
<keyword evidence="1" id="KW-1133">Transmembrane helix</keyword>
<proteinExistence type="predicted"/>
<name>A0ABW5WVG6_9STAP</name>
<sequence length="148" mass="17116">MKSYQYTTAKFVTNVLLPVIIMIGLLIWGIFLMMTGSESAFAQVLIYGSSLLLLSSVVGIHTPSWIKFDDDKIIIHAFFVTHEFYWKDLSFAQIRLYKPTGKLYLRLGTKNILKGRYWISADMEGFDQLFDDLKEKSFLENKVSSLKR</sequence>
<keyword evidence="1" id="KW-0812">Transmembrane</keyword>